<evidence type="ECO:0000256" key="1">
    <source>
        <dbReference type="SAM" id="MobiDB-lite"/>
    </source>
</evidence>
<reference evidence="3" key="1">
    <citation type="journal article" date="2019" name="Int. J. Syst. Evol. Microbiol.">
        <title>The Global Catalogue of Microorganisms (GCM) 10K type strain sequencing project: providing services to taxonomists for standard genome sequencing and annotation.</title>
        <authorList>
            <consortium name="The Broad Institute Genomics Platform"/>
            <consortium name="The Broad Institute Genome Sequencing Center for Infectious Disease"/>
            <person name="Wu L."/>
            <person name="Ma J."/>
        </authorList>
    </citation>
    <scope>NUCLEOTIDE SEQUENCE [LARGE SCALE GENOMIC DNA]</scope>
    <source>
        <strain evidence="3">JCM 10696</strain>
    </source>
</reference>
<organism evidence="2 3">
    <name type="scientific">Actinocorallia libanotica</name>
    <dbReference type="NCBI Taxonomy" id="46162"/>
    <lineage>
        <taxon>Bacteria</taxon>
        <taxon>Bacillati</taxon>
        <taxon>Actinomycetota</taxon>
        <taxon>Actinomycetes</taxon>
        <taxon>Streptosporangiales</taxon>
        <taxon>Thermomonosporaceae</taxon>
        <taxon>Actinocorallia</taxon>
    </lineage>
</organism>
<name>A0ABP4BD03_9ACTN</name>
<keyword evidence="3" id="KW-1185">Reference proteome</keyword>
<comment type="caution">
    <text evidence="2">The sequence shown here is derived from an EMBL/GenBank/DDBJ whole genome shotgun (WGS) entry which is preliminary data.</text>
</comment>
<feature type="compositionally biased region" description="Basic and acidic residues" evidence="1">
    <location>
        <begin position="159"/>
        <end position="169"/>
    </location>
</feature>
<evidence type="ECO:0000313" key="2">
    <source>
        <dbReference type="EMBL" id="GAA0946934.1"/>
    </source>
</evidence>
<accession>A0ABP4BD03</accession>
<proteinExistence type="predicted"/>
<gene>
    <name evidence="2" type="ORF">GCM10009550_21980</name>
</gene>
<dbReference type="Proteomes" id="UP001500665">
    <property type="component" value="Unassembled WGS sequence"/>
</dbReference>
<feature type="region of interest" description="Disordered" evidence="1">
    <location>
        <begin position="146"/>
        <end position="169"/>
    </location>
</feature>
<evidence type="ECO:0000313" key="3">
    <source>
        <dbReference type="Proteomes" id="UP001500665"/>
    </source>
</evidence>
<sequence length="169" mass="18023">MTNNKQQAADDRTEQIARDLYEGVRQLNHATAGPPGLTYPGTAYTVLGNLAVAVYGLEQSLGQLHRFLGEELDAGKLGHDLGHSPASDVHRAQEAIFAAGAMTRKLATTLGRAQNALHAINAQPELSPVRLARHAFPLTVAEAVRMSSPGDASKGRKPQARDVQAKKEA</sequence>
<protein>
    <submittedName>
        <fullName evidence="2">Uncharacterized protein</fullName>
    </submittedName>
</protein>
<dbReference type="RefSeq" id="WP_344239508.1">
    <property type="nucleotide sequence ID" value="NZ_BAAAHH010000006.1"/>
</dbReference>
<dbReference type="EMBL" id="BAAAHH010000006">
    <property type="protein sequence ID" value="GAA0946934.1"/>
    <property type="molecule type" value="Genomic_DNA"/>
</dbReference>